<sequence>MKTIRLAVLPLALLLAALTTQAAVEVRFVNPEKFSDANRSTVDRDRVLQALQAHLRELGDQQLPGKDLLIEVSDVDLAGELEPHGRAMEMYRVLRPVTRPAIDLRFVLSEQGKELRKGQAQLSDLSYMDRFNRYDSNDSLRFEKRMLDEWFAKEFSAEIKPAAKP</sequence>
<proteinExistence type="predicted"/>
<gene>
    <name evidence="2" type="ORF">HNP55_002498</name>
</gene>
<dbReference type="AlphaFoldDB" id="A0A840LAY7"/>
<dbReference type="RefSeq" id="WP_184299700.1">
    <property type="nucleotide sequence ID" value="NZ_JACHLP010000004.1"/>
</dbReference>
<accession>A0A840LAY7</accession>
<reference evidence="2 3" key="1">
    <citation type="submission" date="2020-08" db="EMBL/GenBank/DDBJ databases">
        <title>Functional genomics of gut bacteria from endangered species of beetles.</title>
        <authorList>
            <person name="Carlos-Shanley C."/>
        </authorList>
    </citation>
    <scope>NUCLEOTIDE SEQUENCE [LARGE SCALE GENOMIC DNA]</scope>
    <source>
        <strain evidence="2 3">S00239</strain>
    </source>
</reference>
<dbReference type="InterPro" id="IPR021557">
    <property type="entry name" value="DUF3016"/>
</dbReference>
<keyword evidence="1" id="KW-0732">Signal</keyword>
<protein>
    <recommendedName>
        <fullName evidence="4">DUF3016 family protein</fullName>
    </recommendedName>
</protein>
<organism evidence="2 3">
    <name type="scientific">Roseateles oligotrophus</name>
    <dbReference type="NCBI Taxonomy" id="1769250"/>
    <lineage>
        <taxon>Bacteria</taxon>
        <taxon>Pseudomonadati</taxon>
        <taxon>Pseudomonadota</taxon>
        <taxon>Betaproteobacteria</taxon>
        <taxon>Burkholderiales</taxon>
        <taxon>Sphaerotilaceae</taxon>
        <taxon>Roseateles</taxon>
    </lineage>
</organism>
<feature type="chain" id="PRO_5032985556" description="DUF3016 family protein" evidence="1">
    <location>
        <begin position="23"/>
        <end position="165"/>
    </location>
</feature>
<dbReference type="Proteomes" id="UP000562027">
    <property type="component" value="Unassembled WGS sequence"/>
</dbReference>
<comment type="caution">
    <text evidence="2">The sequence shown here is derived from an EMBL/GenBank/DDBJ whole genome shotgun (WGS) entry which is preliminary data.</text>
</comment>
<dbReference type="EMBL" id="JACHLP010000004">
    <property type="protein sequence ID" value="MBB4843975.1"/>
    <property type="molecule type" value="Genomic_DNA"/>
</dbReference>
<evidence type="ECO:0000313" key="3">
    <source>
        <dbReference type="Proteomes" id="UP000562027"/>
    </source>
</evidence>
<name>A0A840LAY7_9BURK</name>
<evidence type="ECO:0000256" key="1">
    <source>
        <dbReference type="SAM" id="SignalP"/>
    </source>
</evidence>
<dbReference type="Pfam" id="PF11454">
    <property type="entry name" value="DUF3016"/>
    <property type="match status" value="1"/>
</dbReference>
<feature type="signal peptide" evidence="1">
    <location>
        <begin position="1"/>
        <end position="22"/>
    </location>
</feature>
<keyword evidence="3" id="KW-1185">Reference proteome</keyword>
<evidence type="ECO:0000313" key="2">
    <source>
        <dbReference type="EMBL" id="MBB4843975.1"/>
    </source>
</evidence>
<evidence type="ECO:0008006" key="4">
    <source>
        <dbReference type="Google" id="ProtNLM"/>
    </source>
</evidence>